<dbReference type="EMBL" id="SJPW01000007">
    <property type="protein sequence ID" value="TWU47296.1"/>
    <property type="molecule type" value="Genomic_DNA"/>
</dbReference>
<gene>
    <name evidence="2" type="ORF">Poly51_50950</name>
</gene>
<protein>
    <submittedName>
        <fullName evidence="2">Soj-like protein</fullName>
        <ecNumber evidence="2">3.6.-.-</ecNumber>
    </submittedName>
</protein>
<dbReference type="InterPro" id="IPR027417">
    <property type="entry name" value="P-loop_NTPase"/>
</dbReference>
<dbReference type="Gene3D" id="3.40.50.300">
    <property type="entry name" value="P-loop containing nucleotide triphosphate hydrolases"/>
    <property type="match status" value="1"/>
</dbReference>
<dbReference type="RefSeq" id="WP_146461001.1">
    <property type="nucleotide sequence ID" value="NZ_SJPW01000007.1"/>
</dbReference>
<evidence type="ECO:0000313" key="2">
    <source>
        <dbReference type="EMBL" id="TWU47296.1"/>
    </source>
</evidence>
<dbReference type="PANTHER" id="PTHR13696">
    <property type="entry name" value="P-LOOP CONTAINING NUCLEOSIDE TRIPHOSPHATE HYDROLASE"/>
    <property type="match status" value="1"/>
</dbReference>
<dbReference type="CDD" id="cd02042">
    <property type="entry name" value="ParAB_family"/>
    <property type="match status" value="1"/>
</dbReference>
<evidence type="ECO:0000313" key="3">
    <source>
        <dbReference type="Proteomes" id="UP000318288"/>
    </source>
</evidence>
<dbReference type="Pfam" id="PF13614">
    <property type="entry name" value="AAA_31"/>
    <property type="match status" value="1"/>
</dbReference>
<dbReference type="GO" id="GO:0016787">
    <property type="term" value="F:hydrolase activity"/>
    <property type="evidence" value="ECO:0007669"/>
    <property type="project" value="UniProtKB-KW"/>
</dbReference>
<dbReference type="EC" id="3.6.-.-" evidence="2"/>
<proteinExistence type="predicted"/>
<sequence>MRSIAVINQKGGVGKTTTSVNLAAALAATGRRVCLMDLDPQAHASLHLGITAVDDEPSMYEVLCGEASLAQARRSVTDNLSVVPANLDLAAAELELAGEVGREMILRDRMDDDTESFDYIVLDCPPSLGVLTVNALVAVGEVFLPLQPHFLALHGLSKLLRTIEVVSRRLNSDLRLSGVMLCMYESNTRLAAEVSSDIEEFFEASQCSREFFRGAKFFDTRVRRNIRLAEAPSFGQSIFQYSPESNGAADYQSLADEVIAQEASRIALSARVAA</sequence>
<accession>A0A5C6EI28</accession>
<dbReference type="AlphaFoldDB" id="A0A5C6EI28"/>
<dbReference type="SUPFAM" id="SSF52540">
    <property type="entry name" value="P-loop containing nucleoside triphosphate hydrolases"/>
    <property type="match status" value="1"/>
</dbReference>
<evidence type="ECO:0000259" key="1">
    <source>
        <dbReference type="Pfam" id="PF13614"/>
    </source>
</evidence>
<feature type="domain" description="AAA" evidence="1">
    <location>
        <begin position="1"/>
        <end position="175"/>
    </location>
</feature>
<name>A0A5C6EI28_9BACT</name>
<keyword evidence="3" id="KW-1185">Reference proteome</keyword>
<dbReference type="InterPro" id="IPR050678">
    <property type="entry name" value="DNA_Partitioning_ATPase"/>
</dbReference>
<reference evidence="2 3" key="1">
    <citation type="submission" date="2019-02" db="EMBL/GenBank/DDBJ databases">
        <title>Deep-cultivation of Planctomycetes and their phenomic and genomic characterization uncovers novel biology.</title>
        <authorList>
            <person name="Wiegand S."/>
            <person name="Jogler M."/>
            <person name="Boedeker C."/>
            <person name="Pinto D."/>
            <person name="Vollmers J."/>
            <person name="Rivas-Marin E."/>
            <person name="Kohn T."/>
            <person name="Peeters S.H."/>
            <person name="Heuer A."/>
            <person name="Rast P."/>
            <person name="Oberbeckmann S."/>
            <person name="Bunk B."/>
            <person name="Jeske O."/>
            <person name="Meyerdierks A."/>
            <person name="Storesund J.E."/>
            <person name="Kallscheuer N."/>
            <person name="Luecker S."/>
            <person name="Lage O.M."/>
            <person name="Pohl T."/>
            <person name="Merkel B.J."/>
            <person name="Hornburger P."/>
            <person name="Mueller R.-W."/>
            <person name="Bruemmer F."/>
            <person name="Labrenz M."/>
            <person name="Spormann A.M."/>
            <person name="Op Den Camp H."/>
            <person name="Overmann J."/>
            <person name="Amann R."/>
            <person name="Jetten M.S.M."/>
            <person name="Mascher T."/>
            <person name="Medema M.H."/>
            <person name="Devos D.P."/>
            <person name="Kaster A.-K."/>
            <person name="Ovreas L."/>
            <person name="Rohde M."/>
            <person name="Galperin M.Y."/>
            <person name="Jogler C."/>
        </authorList>
    </citation>
    <scope>NUCLEOTIDE SEQUENCE [LARGE SCALE GENOMIC DNA]</scope>
    <source>
        <strain evidence="2 3">Poly51</strain>
    </source>
</reference>
<dbReference type="InterPro" id="IPR025669">
    <property type="entry name" value="AAA_dom"/>
</dbReference>
<dbReference type="FunFam" id="3.40.50.300:FF:000285">
    <property type="entry name" value="Sporulation initiation inhibitor Soj"/>
    <property type="match status" value="1"/>
</dbReference>
<dbReference type="Proteomes" id="UP000318288">
    <property type="component" value="Unassembled WGS sequence"/>
</dbReference>
<dbReference type="OrthoDB" id="9815116at2"/>
<keyword evidence="2" id="KW-0378">Hydrolase</keyword>
<dbReference type="PANTHER" id="PTHR13696:SF52">
    <property type="entry name" value="PARA FAMILY PROTEIN CT_582"/>
    <property type="match status" value="1"/>
</dbReference>
<organism evidence="2 3">
    <name type="scientific">Rubripirellula tenax</name>
    <dbReference type="NCBI Taxonomy" id="2528015"/>
    <lineage>
        <taxon>Bacteria</taxon>
        <taxon>Pseudomonadati</taxon>
        <taxon>Planctomycetota</taxon>
        <taxon>Planctomycetia</taxon>
        <taxon>Pirellulales</taxon>
        <taxon>Pirellulaceae</taxon>
        <taxon>Rubripirellula</taxon>
    </lineage>
</organism>
<comment type="caution">
    <text evidence="2">The sequence shown here is derived from an EMBL/GenBank/DDBJ whole genome shotgun (WGS) entry which is preliminary data.</text>
</comment>